<dbReference type="AlphaFoldDB" id="A0A1Y1ZN38"/>
<accession>A0A1Y1ZN38</accession>
<feature type="compositionally biased region" description="Polar residues" evidence="1">
    <location>
        <begin position="897"/>
        <end position="928"/>
    </location>
</feature>
<keyword evidence="2" id="KW-1133">Transmembrane helix</keyword>
<keyword evidence="4" id="KW-1185">Reference proteome</keyword>
<proteinExistence type="predicted"/>
<feature type="compositionally biased region" description="Polar residues" evidence="1">
    <location>
        <begin position="858"/>
        <end position="869"/>
    </location>
</feature>
<protein>
    <submittedName>
        <fullName evidence="3">Uncharacterized protein</fullName>
    </submittedName>
</protein>
<feature type="transmembrane region" description="Helical" evidence="2">
    <location>
        <begin position="12"/>
        <end position="35"/>
    </location>
</feature>
<name>A0A1Y1ZN38_9FUNG</name>
<dbReference type="OrthoDB" id="10671640at2759"/>
<keyword evidence="2" id="KW-0472">Membrane</keyword>
<dbReference type="Proteomes" id="UP000193920">
    <property type="component" value="Unassembled WGS sequence"/>
</dbReference>
<feature type="region of interest" description="Disordered" evidence="1">
    <location>
        <begin position="810"/>
        <end position="869"/>
    </location>
</feature>
<dbReference type="EMBL" id="MCOG01000379">
    <property type="protein sequence ID" value="ORY11669.1"/>
    <property type="molecule type" value="Genomic_DNA"/>
</dbReference>
<feature type="region of interest" description="Disordered" evidence="1">
    <location>
        <begin position="897"/>
        <end position="935"/>
    </location>
</feature>
<sequence length="935" mass="105124">MTEITNQTLISIVISLIIFVIILLIILIFCCCKYYRRRNSNGSTREVKFINGSNNVNDRYMKSFELDNDNNNLNGSNGFKSFYSHISEKPMLDTSTVNSFSTRNQQNFSEIIDQPSAVYNTSTMNRSMIENVDQGSLNRGYISPNISITNSNYVTYDIGNPSLQRISYSSTNATSDSPKNIMNYSYSEVNEIRKSRGQNSLEHKQSKISSIHTTNGRVATPSVLSSIASSSVITSTIPGNMVRNNMKNNSMITDNNFINLHENSFQSNRSHVNYSNSQKENGYLSSNLYQKSPMSKSFCIENIPNNHQLSLNQRNNSINISNQHNNENFNGLEDLDNFNVDDVDAIVNNAENMLDALSRHSLSSSNNQTASLLGINNNINSSQKNTMVSNSDNVSNVAIRAKSTLDCSDMSFTSQNSVDGNINNMVQHGRNSNSSQANSFQKINSLQVHPVMDTYLRQIPEGKIVENLKRNTNEQIANNELLTQNNVKTNRPINENSFYIDEEITSPKQLRYNSQNNLSKNYNIASINSSLSMNNNNIQNNTIANHNTINIDNQYDDTDGKNILHDSILKSPNNFLIKSPVSPINANGNENKFSIGRMGRTNSQGINYDESIINRGSLYDDHNNVGNSSIIGTIGRTNRSNRSTLDSSIVRNSNSNRLIRNQSYMSNSTINTTLNRNGNYQSINNKSHVSTLSNDTSIYIESPSIISIENINAPSVKHSHKSINNGKKVPKVHKVKVNYSIDEIPENVDINDEVEEDVFMRPSMVRYVEIEPCPVLEQEAETTRISYISAEDSSEQPDLKQNILDELISSSEEEDHSSEEEEEEEEEKEKKNEEKKEKDEKGKPADIKRLESPMTFVSMASPTSSTNQEIIIKSSDDYLKEKKNRGSTSSCIELLKNNNANTEDDYSSPTLHESSITNDYNLENNQFETKSKIEA</sequence>
<evidence type="ECO:0000313" key="3">
    <source>
        <dbReference type="EMBL" id="ORY11669.1"/>
    </source>
</evidence>
<gene>
    <name evidence="3" type="ORF">LY90DRAFT_677837</name>
</gene>
<organism evidence="3 4">
    <name type="scientific">Neocallimastix californiae</name>
    <dbReference type="NCBI Taxonomy" id="1754190"/>
    <lineage>
        <taxon>Eukaryota</taxon>
        <taxon>Fungi</taxon>
        <taxon>Fungi incertae sedis</taxon>
        <taxon>Chytridiomycota</taxon>
        <taxon>Chytridiomycota incertae sedis</taxon>
        <taxon>Neocallimastigomycetes</taxon>
        <taxon>Neocallimastigales</taxon>
        <taxon>Neocallimastigaceae</taxon>
        <taxon>Neocallimastix</taxon>
    </lineage>
</organism>
<evidence type="ECO:0000313" key="4">
    <source>
        <dbReference type="Proteomes" id="UP000193920"/>
    </source>
</evidence>
<evidence type="ECO:0000256" key="2">
    <source>
        <dbReference type="SAM" id="Phobius"/>
    </source>
</evidence>
<comment type="caution">
    <text evidence="3">The sequence shown here is derived from an EMBL/GenBank/DDBJ whole genome shotgun (WGS) entry which is preliminary data.</text>
</comment>
<keyword evidence="2" id="KW-0812">Transmembrane</keyword>
<feature type="compositionally biased region" description="Basic and acidic residues" evidence="1">
    <location>
        <begin position="828"/>
        <end position="851"/>
    </location>
</feature>
<feature type="compositionally biased region" description="Acidic residues" evidence="1">
    <location>
        <begin position="811"/>
        <end position="827"/>
    </location>
</feature>
<reference evidence="3 4" key="1">
    <citation type="submission" date="2016-08" db="EMBL/GenBank/DDBJ databases">
        <title>A Parts List for Fungal Cellulosomes Revealed by Comparative Genomics.</title>
        <authorList>
            <consortium name="DOE Joint Genome Institute"/>
            <person name="Haitjema C.H."/>
            <person name="Gilmore S.P."/>
            <person name="Henske J.K."/>
            <person name="Solomon K.V."/>
            <person name="De Groot R."/>
            <person name="Kuo A."/>
            <person name="Mondo S.J."/>
            <person name="Salamov A.A."/>
            <person name="Labutti K."/>
            <person name="Zhao Z."/>
            <person name="Chiniquy J."/>
            <person name="Barry K."/>
            <person name="Brewer H.M."/>
            <person name="Purvine S.O."/>
            <person name="Wright A.T."/>
            <person name="Boxma B."/>
            <person name="Van Alen T."/>
            <person name="Hackstein J.H."/>
            <person name="Baker S.E."/>
            <person name="Grigoriev I.V."/>
            <person name="O'Malley M.A."/>
        </authorList>
    </citation>
    <scope>NUCLEOTIDE SEQUENCE [LARGE SCALE GENOMIC DNA]</scope>
    <source>
        <strain evidence="3 4">G1</strain>
    </source>
</reference>
<evidence type="ECO:0000256" key="1">
    <source>
        <dbReference type="SAM" id="MobiDB-lite"/>
    </source>
</evidence>